<protein>
    <submittedName>
        <fullName evidence="2">Uncharacterized protein</fullName>
    </submittedName>
</protein>
<gene>
    <name evidence="2" type="ORF">SKAU_G00365100</name>
</gene>
<feature type="compositionally biased region" description="Pro residues" evidence="1">
    <location>
        <begin position="59"/>
        <end position="69"/>
    </location>
</feature>
<comment type="caution">
    <text evidence="2">The sequence shown here is derived from an EMBL/GenBank/DDBJ whole genome shotgun (WGS) entry which is preliminary data.</text>
</comment>
<proteinExistence type="predicted"/>
<organism evidence="2 3">
    <name type="scientific">Synaphobranchus kaupii</name>
    <name type="common">Kaup's arrowtooth eel</name>
    <dbReference type="NCBI Taxonomy" id="118154"/>
    <lineage>
        <taxon>Eukaryota</taxon>
        <taxon>Metazoa</taxon>
        <taxon>Chordata</taxon>
        <taxon>Craniata</taxon>
        <taxon>Vertebrata</taxon>
        <taxon>Euteleostomi</taxon>
        <taxon>Actinopterygii</taxon>
        <taxon>Neopterygii</taxon>
        <taxon>Teleostei</taxon>
        <taxon>Anguilliformes</taxon>
        <taxon>Synaphobranchidae</taxon>
        <taxon>Synaphobranchus</taxon>
    </lineage>
</organism>
<sequence>MAGEEAGGERPTVSQGDPAPVGKTLRPSLPFPFPSSNPESRQKPVFLIRPKSQQSRPRITPPKLAPTPVCPQRRWTRSLRSQMLVPRCLIRHLGDDRAG</sequence>
<evidence type="ECO:0000256" key="1">
    <source>
        <dbReference type="SAM" id="MobiDB-lite"/>
    </source>
</evidence>
<evidence type="ECO:0000313" key="3">
    <source>
        <dbReference type="Proteomes" id="UP001152622"/>
    </source>
</evidence>
<keyword evidence="3" id="KW-1185">Reference proteome</keyword>
<dbReference type="EMBL" id="JAINUF010000018">
    <property type="protein sequence ID" value="KAJ8337544.1"/>
    <property type="molecule type" value="Genomic_DNA"/>
</dbReference>
<dbReference type="Proteomes" id="UP001152622">
    <property type="component" value="Chromosome 18"/>
</dbReference>
<reference evidence="2" key="1">
    <citation type="journal article" date="2023" name="Science">
        <title>Genome structures resolve the early diversification of teleost fishes.</title>
        <authorList>
            <person name="Parey E."/>
            <person name="Louis A."/>
            <person name="Montfort J."/>
            <person name="Bouchez O."/>
            <person name="Roques C."/>
            <person name="Iampietro C."/>
            <person name="Lluch J."/>
            <person name="Castinel A."/>
            <person name="Donnadieu C."/>
            <person name="Desvignes T."/>
            <person name="Floi Bucao C."/>
            <person name="Jouanno E."/>
            <person name="Wen M."/>
            <person name="Mejri S."/>
            <person name="Dirks R."/>
            <person name="Jansen H."/>
            <person name="Henkel C."/>
            <person name="Chen W.J."/>
            <person name="Zahm M."/>
            <person name="Cabau C."/>
            <person name="Klopp C."/>
            <person name="Thompson A.W."/>
            <person name="Robinson-Rechavi M."/>
            <person name="Braasch I."/>
            <person name="Lecointre G."/>
            <person name="Bobe J."/>
            <person name="Postlethwait J.H."/>
            <person name="Berthelot C."/>
            <person name="Roest Crollius H."/>
            <person name="Guiguen Y."/>
        </authorList>
    </citation>
    <scope>NUCLEOTIDE SEQUENCE</scope>
    <source>
        <strain evidence="2">WJC10195</strain>
    </source>
</reference>
<feature type="region of interest" description="Disordered" evidence="1">
    <location>
        <begin position="1"/>
        <end position="70"/>
    </location>
</feature>
<evidence type="ECO:0000313" key="2">
    <source>
        <dbReference type="EMBL" id="KAJ8337544.1"/>
    </source>
</evidence>
<name>A0A9Q1IFB4_SYNKA</name>
<dbReference type="AlphaFoldDB" id="A0A9Q1IFB4"/>
<accession>A0A9Q1IFB4</accession>